<comment type="caution">
    <text evidence="3">The sequence shown here is derived from an EMBL/GenBank/DDBJ whole genome shotgun (WGS) entry which is preliminary data.</text>
</comment>
<dbReference type="Pfam" id="PF07859">
    <property type="entry name" value="Abhydrolase_3"/>
    <property type="match status" value="1"/>
</dbReference>
<organism evidence="3 4">
    <name type="scientific">Nocardioides hwasunensis</name>
    <dbReference type="NCBI Taxonomy" id="397258"/>
    <lineage>
        <taxon>Bacteria</taxon>
        <taxon>Bacillati</taxon>
        <taxon>Actinomycetota</taxon>
        <taxon>Actinomycetes</taxon>
        <taxon>Propionibacteriales</taxon>
        <taxon>Nocardioidaceae</taxon>
        <taxon>Nocardioides</taxon>
    </lineage>
</organism>
<dbReference type="EMBL" id="JACXYY010000001">
    <property type="protein sequence ID" value="MBD3913074.1"/>
    <property type="molecule type" value="Genomic_DNA"/>
</dbReference>
<accession>A0ABR8MA82</accession>
<evidence type="ECO:0000256" key="1">
    <source>
        <dbReference type="ARBA" id="ARBA00022801"/>
    </source>
</evidence>
<dbReference type="Gene3D" id="3.40.50.1820">
    <property type="entry name" value="alpha/beta hydrolase"/>
    <property type="match status" value="1"/>
</dbReference>
<dbReference type="InterPro" id="IPR029058">
    <property type="entry name" value="AB_hydrolase_fold"/>
</dbReference>
<name>A0ABR8MA82_9ACTN</name>
<reference evidence="3 4" key="1">
    <citation type="submission" date="2020-09" db="EMBL/GenBank/DDBJ databases">
        <title>novel species in genus Nocardioides.</title>
        <authorList>
            <person name="Zhang G."/>
        </authorList>
    </citation>
    <scope>NUCLEOTIDE SEQUENCE [LARGE SCALE GENOMIC DNA]</scope>
    <source>
        <strain evidence="3 4">19197</strain>
    </source>
</reference>
<evidence type="ECO:0000313" key="3">
    <source>
        <dbReference type="EMBL" id="MBD3913074.1"/>
    </source>
</evidence>
<dbReference type="SUPFAM" id="SSF53474">
    <property type="entry name" value="alpha/beta-Hydrolases"/>
    <property type="match status" value="1"/>
</dbReference>
<gene>
    <name evidence="3" type="ORF">IEZ25_00475</name>
</gene>
<dbReference type="RefSeq" id="WP_191197448.1">
    <property type="nucleotide sequence ID" value="NZ_BAAAPA010000002.1"/>
</dbReference>
<dbReference type="Proteomes" id="UP000649289">
    <property type="component" value="Unassembled WGS sequence"/>
</dbReference>
<keyword evidence="4" id="KW-1185">Reference proteome</keyword>
<evidence type="ECO:0000259" key="2">
    <source>
        <dbReference type="Pfam" id="PF07859"/>
    </source>
</evidence>
<dbReference type="PANTHER" id="PTHR48081:SF8">
    <property type="entry name" value="ALPHA_BETA HYDROLASE FOLD-3 DOMAIN-CONTAINING PROTEIN-RELATED"/>
    <property type="match status" value="1"/>
</dbReference>
<keyword evidence="1 3" id="KW-0378">Hydrolase</keyword>
<feature type="domain" description="Alpha/beta hydrolase fold-3" evidence="2">
    <location>
        <begin position="69"/>
        <end position="269"/>
    </location>
</feature>
<sequence>MYPEVRAAVAADTGPDLSAPGFDIAAHREEVRLANLALPREGVASVEDVDADGVRCRLYTPDDPRPGLVLHAHGGGFVLNDIDVHDAVCRRFANRVRRRVLSVDYRRPPEDRFPAAPDDLDTVVGWLRREGGRPDLTGPYAAHGDSAGGNLALVAALRNPGFFDVVALVYPFLDPRGSFPSWQQGAGSGFDPSEGTWYWEQYARTEADYDDPDLAPLLSERLHTLPPTFVATAEDDPLRDEGEELARRIAEAGVETVGIRCLGQTHGFWRHAAFTASEPLVRSVSGYLDQHLG</sequence>
<evidence type="ECO:0000313" key="4">
    <source>
        <dbReference type="Proteomes" id="UP000649289"/>
    </source>
</evidence>
<dbReference type="InterPro" id="IPR050300">
    <property type="entry name" value="GDXG_lipolytic_enzyme"/>
</dbReference>
<dbReference type="PANTHER" id="PTHR48081">
    <property type="entry name" value="AB HYDROLASE SUPERFAMILY PROTEIN C4A8.06C"/>
    <property type="match status" value="1"/>
</dbReference>
<dbReference type="GO" id="GO:0016787">
    <property type="term" value="F:hydrolase activity"/>
    <property type="evidence" value="ECO:0007669"/>
    <property type="project" value="UniProtKB-KW"/>
</dbReference>
<proteinExistence type="predicted"/>
<dbReference type="InterPro" id="IPR013094">
    <property type="entry name" value="AB_hydrolase_3"/>
</dbReference>
<protein>
    <submittedName>
        <fullName evidence="3">Alpha/beta hydrolase</fullName>
    </submittedName>
</protein>